<dbReference type="Gene3D" id="1.10.260.40">
    <property type="entry name" value="lambda repressor-like DNA-binding domains"/>
    <property type="match status" value="1"/>
</dbReference>
<dbReference type="NCBIfam" id="TIGR02607">
    <property type="entry name" value="antidote_HigA"/>
    <property type="match status" value="1"/>
</dbReference>
<feature type="domain" description="HTH cro/C1-type" evidence="2">
    <location>
        <begin position="26"/>
        <end position="66"/>
    </location>
</feature>
<dbReference type="PANTHER" id="PTHR36924">
    <property type="entry name" value="ANTITOXIN HIGA-1"/>
    <property type="match status" value="1"/>
</dbReference>
<accession>A0A3M0CR27</accession>
<dbReference type="InterPro" id="IPR001387">
    <property type="entry name" value="Cro/C1-type_HTH"/>
</dbReference>
<organism evidence="3 4">
    <name type="scientific">Eilatimonas milleporae</name>
    <dbReference type="NCBI Taxonomy" id="911205"/>
    <lineage>
        <taxon>Bacteria</taxon>
        <taxon>Pseudomonadati</taxon>
        <taxon>Pseudomonadota</taxon>
        <taxon>Alphaproteobacteria</taxon>
        <taxon>Kordiimonadales</taxon>
        <taxon>Kordiimonadaceae</taxon>
        <taxon>Eilatimonas</taxon>
    </lineage>
</organism>
<dbReference type="SUPFAM" id="SSF47413">
    <property type="entry name" value="lambda repressor-like DNA-binding domains"/>
    <property type="match status" value="1"/>
</dbReference>
<gene>
    <name evidence="3" type="ORF">BXY39_0440</name>
</gene>
<dbReference type="OrthoDB" id="3174593at2"/>
<dbReference type="PROSITE" id="PS50943">
    <property type="entry name" value="HTH_CROC1"/>
    <property type="match status" value="1"/>
</dbReference>
<dbReference type="FunCoup" id="A0A3M0CR27">
    <property type="interactions" value="33"/>
</dbReference>
<comment type="caution">
    <text evidence="3">The sequence shown here is derived from an EMBL/GenBank/DDBJ whole genome shotgun (WGS) entry which is preliminary data.</text>
</comment>
<evidence type="ECO:0000313" key="3">
    <source>
        <dbReference type="EMBL" id="RMB11952.1"/>
    </source>
</evidence>
<proteinExistence type="predicted"/>
<evidence type="ECO:0000256" key="1">
    <source>
        <dbReference type="ARBA" id="ARBA00023125"/>
    </source>
</evidence>
<dbReference type="Proteomes" id="UP000271227">
    <property type="component" value="Unassembled WGS sequence"/>
</dbReference>
<evidence type="ECO:0000259" key="2">
    <source>
        <dbReference type="PROSITE" id="PS50943"/>
    </source>
</evidence>
<dbReference type="InterPro" id="IPR013430">
    <property type="entry name" value="Toxin_antidote_HigA"/>
</dbReference>
<reference evidence="3 4" key="1">
    <citation type="submission" date="2018-10" db="EMBL/GenBank/DDBJ databases">
        <title>Genomic Encyclopedia of Archaeal and Bacterial Type Strains, Phase II (KMG-II): from individual species to whole genera.</title>
        <authorList>
            <person name="Goeker M."/>
        </authorList>
    </citation>
    <scope>NUCLEOTIDE SEQUENCE [LARGE SCALE GENOMIC DNA]</scope>
    <source>
        <strain evidence="3 4">DSM 25217</strain>
    </source>
</reference>
<dbReference type="CDD" id="cd00093">
    <property type="entry name" value="HTH_XRE"/>
    <property type="match status" value="1"/>
</dbReference>
<dbReference type="GO" id="GO:0003677">
    <property type="term" value="F:DNA binding"/>
    <property type="evidence" value="ECO:0007669"/>
    <property type="project" value="UniProtKB-KW"/>
</dbReference>
<keyword evidence="1" id="KW-0238">DNA-binding</keyword>
<dbReference type="AlphaFoldDB" id="A0A3M0CR27"/>
<protein>
    <submittedName>
        <fullName evidence="3">XRE family plasmid maintenance system antidote protein</fullName>
    </submittedName>
</protein>
<dbReference type="InterPro" id="IPR010982">
    <property type="entry name" value="Lambda_DNA-bd_dom_sf"/>
</dbReference>
<dbReference type="Pfam" id="PF01381">
    <property type="entry name" value="HTH_3"/>
    <property type="match status" value="1"/>
</dbReference>
<dbReference type="InParanoid" id="A0A3M0CR27"/>
<sequence length="95" mass="10833">MRIRTHPGEILREEFMGPLDISARRLAEHIGVSHTTINAITAEKRQITTDLAFRLGKVFKTTPQFWMNLQQRYDISVAEDAHAKDYSAIRPLAAV</sequence>
<evidence type="ECO:0000313" key="4">
    <source>
        <dbReference type="Proteomes" id="UP000271227"/>
    </source>
</evidence>
<keyword evidence="4" id="KW-1185">Reference proteome</keyword>
<dbReference type="EMBL" id="REFR01000009">
    <property type="protein sequence ID" value="RMB11952.1"/>
    <property type="molecule type" value="Genomic_DNA"/>
</dbReference>
<name>A0A3M0CR27_9PROT</name>
<dbReference type="RefSeq" id="WP_121937176.1">
    <property type="nucleotide sequence ID" value="NZ_REFR01000009.1"/>
</dbReference>
<dbReference type="PANTHER" id="PTHR36924:SF1">
    <property type="entry name" value="ANTITOXIN HIGA-1"/>
    <property type="match status" value="1"/>
</dbReference>